<dbReference type="EMBL" id="DRQG01000058">
    <property type="protein sequence ID" value="HGY55252.1"/>
    <property type="molecule type" value="Genomic_DNA"/>
</dbReference>
<feature type="domain" description="Iron dependent repressor metal binding and dimerisation" evidence="3">
    <location>
        <begin position="22"/>
        <end position="90"/>
    </location>
</feature>
<dbReference type="SMART" id="SM00529">
    <property type="entry name" value="HTH_DTXR"/>
    <property type="match status" value="1"/>
</dbReference>
<sequence length="173" mass="19817">MFRILAQRELITYNKTEGACLTGKGEQTARKLVRKHRLIETFLEQVLQMDGGILHDEAEKLEHVVSDQLMHRIDAYLGFPEKDPHGSPIPLLTEDNNTVPLHQVNEERTFIIKDITLTHNLREYYEKNEFIRGSVWTMSARAPDQSSFLLSNGRRYIAISAEVAKAILVTVKS</sequence>
<feature type="domain" description="Ferrous iron transporter FeoA-like" evidence="4">
    <location>
        <begin position="99"/>
        <end position="170"/>
    </location>
</feature>
<protein>
    <recommendedName>
        <fullName evidence="6">Metal-dependent transcriptional regulator</fullName>
    </recommendedName>
</protein>
<evidence type="ECO:0000259" key="4">
    <source>
        <dbReference type="Pfam" id="PF04023"/>
    </source>
</evidence>
<dbReference type="InterPro" id="IPR036421">
    <property type="entry name" value="Fe_dep_repressor_sf"/>
</dbReference>
<evidence type="ECO:0000313" key="5">
    <source>
        <dbReference type="EMBL" id="HGY55252.1"/>
    </source>
</evidence>
<dbReference type="Pfam" id="PF02742">
    <property type="entry name" value="Fe_dep_repr_C"/>
    <property type="match status" value="1"/>
</dbReference>
<gene>
    <name evidence="5" type="ORF">ENK44_06115</name>
</gene>
<accession>A0A7V4UD28</accession>
<dbReference type="InterPro" id="IPR036388">
    <property type="entry name" value="WH-like_DNA-bd_sf"/>
</dbReference>
<organism evidence="5">
    <name type="scientific">Caldithrix abyssi</name>
    <dbReference type="NCBI Taxonomy" id="187145"/>
    <lineage>
        <taxon>Bacteria</taxon>
        <taxon>Pseudomonadati</taxon>
        <taxon>Calditrichota</taxon>
        <taxon>Calditrichia</taxon>
        <taxon>Calditrichales</taxon>
        <taxon>Calditrichaceae</taxon>
        <taxon>Caldithrix</taxon>
    </lineage>
</organism>
<evidence type="ECO:0000256" key="1">
    <source>
        <dbReference type="ARBA" id="ARBA00004496"/>
    </source>
</evidence>
<evidence type="ECO:0000259" key="3">
    <source>
        <dbReference type="Pfam" id="PF02742"/>
    </source>
</evidence>
<name>A0A7V4UD28_CALAY</name>
<evidence type="ECO:0000256" key="2">
    <source>
        <dbReference type="ARBA" id="ARBA00011738"/>
    </source>
</evidence>
<dbReference type="Pfam" id="PF04023">
    <property type="entry name" value="FeoA"/>
    <property type="match status" value="1"/>
</dbReference>
<dbReference type="GO" id="GO:0046983">
    <property type="term" value="F:protein dimerization activity"/>
    <property type="evidence" value="ECO:0007669"/>
    <property type="project" value="InterPro"/>
</dbReference>
<dbReference type="SUPFAM" id="SSF47979">
    <property type="entry name" value="Iron-dependent repressor protein, dimerization domain"/>
    <property type="match status" value="1"/>
</dbReference>
<dbReference type="Proteomes" id="UP000885779">
    <property type="component" value="Unassembled WGS sequence"/>
</dbReference>
<dbReference type="AlphaFoldDB" id="A0A7V4UD28"/>
<proteinExistence type="predicted"/>
<dbReference type="PANTHER" id="PTHR33238:SF11">
    <property type="entry name" value="TRANSCRIPTIONAL REGULATOR MNTR"/>
    <property type="match status" value="1"/>
</dbReference>
<evidence type="ECO:0008006" key="6">
    <source>
        <dbReference type="Google" id="ProtNLM"/>
    </source>
</evidence>
<dbReference type="InterPro" id="IPR001367">
    <property type="entry name" value="Fe_dep_repressor"/>
</dbReference>
<dbReference type="GO" id="GO:0005737">
    <property type="term" value="C:cytoplasm"/>
    <property type="evidence" value="ECO:0007669"/>
    <property type="project" value="UniProtKB-SubCell"/>
</dbReference>
<comment type="caution">
    <text evidence="5">The sequence shown here is derived from an EMBL/GenBank/DDBJ whole genome shotgun (WGS) entry which is preliminary data.</text>
</comment>
<dbReference type="InterPro" id="IPR050536">
    <property type="entry name" value="DtxR_MntR_Metal-Reg"/>
</dbReference>
<dbReference type="Gene3D" id="1.10.10.10">
    <property type="entry name" value="Winged helix-like DNA-binding domain superfamily/Winged helix DNA-binding domain"/>
    <property type="match status" value="1"/>
</dbReference>
<dbReference type="GO" id="GO:0003700">
    <property type="term" value="F:DNA-binding transcription factor activity"/>
    <property type="evidence" value="ECO:0007669"/>
    <property type="project" value="InterPro"/>
</dbReference>
<dbReference type="InterPro" id="IPR022689">
    <property type="entry name" value="Iron_dep_repressor"/>
</dbReference>
<reference evidence="5" key="1">
    <citation type="journal article" date="2020" name="mSystems">
        <title>Genome- and Community-Level Interaction Insights into Carbon Utilization and Element Cycling Functions of Hydrothermarchaeota in Hydrothermal Sediment.</title>
        <authorList>
            <person name="Zhou Z."/>
            <person name="Liu Y."/>
            <person name="Xu W."/>
            <person name="Pan J."/>
            <person name="Luo Z.H."/>
            <person name="Li M."/>
        </authorList>
    </citation>
    <scope>NUCLEOTIDE SEQUENCE [LARGE SCALE GENOMIC DNA]</scope>
    <source>
        <strain evidence="5">HyVt-577</strain>
    </source>
</reference>
<comment type="subcellular location">
    <subcellularLocation>
        <location evidence="1">Cytoplasm</location>
    </subcellularLocation>
</comment>
<dbReference type="InterPro" id="IPR007167">
    <property type="entry name" value="Fe-transptr_FeoA-like"/>
</dbReference>
<dbReference type="GO" id="GO:0046914">
    <property type="term" value="F:transition metal ion binding"/>
    <property type="evidence" value="ECO:0007669"/>
    <property type="project" value="InterPro"/>
</dbReference>
<comment type="subunit">
    <text evidence="2">Homodimer.</text>
</comment>
<dbReference type="PANTHER" id="PTHR33238">
    <property type="entry name" value="IRON (METAL) DEPENDENT REPRESSOR, DTXR FAMILY"/>
    <property type="match status" value="1"/>
</dbReference>